<proteinExistence type="predicted"/>
<sequence length="118" mass="13566">MIVLGIGLSVLLIAFLFIQVYPFQEQKLEQRKYDEYGIWIIICTGVCLYVSHHFLQENTWQWGLKIIGATFFTGFSIGCVGKQSIHDFQHKKFPFQKNDASNSLVINFKGIVNTFGIE</sequence>
<reference evidence="2 3" key="1">
    <citation type="submission" date="2019-09" db="EMBL/GenBank/DDBJ databases">
        <authorList>
            <person name="Geng P."/>
            <person name="Wan X."/>
            <person name="Zhou G."/>
            <person name="Yuan Z."/>
            <person name="Hu X."/>
        </authorList>
    </citation>
    <scope>NUCLEOTIDE SEQUENCE [LARGE SCALE GENOMIC DNA]</scope>
    <source>
        <strain evidence="2 3">EFR-4</strain>
    </source>
</reference>
<feature type="transmembrane region" description="Helical" evidence="1">
    <location>
        <begin position="60"/>
        <end position="81"/>
    </location>
</feature>
<feature type="transmembrane region" description="Helical" evidence="1">
    <location>
        <begin position="6"/>
        <end position="24"/>
    </location>
</feature>
<dbReference type="Proteomes" id="UP000325411">
    <property type="component" value="Unassembled WGS sequence"/>
</dbReference>
<protein>
    <submittedName>
        <fullName evidence="2">Uncharacterized protein</fullName>
    </submittedName>
</protein>
<keyword evidence="1" id="KW-0472">Membrane</keyword>
<dbReference type="RefSeq" id="WP_153623582.1">
    <property type="nucleotide sequence ID" value="NZ_CP064081.1"/>
</dbReference>
<organism evidence="2 3">
    <name type="scientific">Bacillus paranthracis</name>
    <dbReference type="NCBI Taxonomy" id="2026186"/>
    <lineage>
        <taxon>Bacteria</taxon>
        <taxon>Bacillati</taxon>
        <taxon>Bacillota</taxon>
        <taxon>Bacilli</taxon>
        <taxon>Bacillales</taxon>
        <taxon>Bacillaceae</taxon>
        <taxon>Bacillus</taxon>
        <taxon>Bacillus cereus group</taxon>
    </lineage>
</organism>
<gene>
    <name evidence="2" type="ORF">FYW06_28225</name>
</gene>
<evidence type="ECO:0000313" key="3">
    <source>
        <dbReference type="Proteomes" id="UP000325411"/>
    </source>
</evidence>
<name>A0A5M9GGT1_9BACI</name>
<dbReference type="AlphaFoldDB" id="A0A5M9GGT1"/>
<evidence type="ECO:0000256" key="1">
    <source>
        <dbReference type="SAM" id="Phobius"/>
    </source>
</evidence>
<accession>A0A5M9GGT1</accession>
<keyword evidence="1" id="KW-0812">Transmembrane</keyword>
<comment type="caution">
    <text evidence="2">The sequence shown here is derived from an EMBL/GenBank/DDBJ whole genome shotgun (WGS) entry which is preliminary data.</text>
</comment>
<dbReference type="EMBL" id="VXCE01000045">
    <property type="protein sequence ID" value="KAA8472995.1"/>
    <property type="molecule type" value="Genomic_DNA"/>
</dbReference>
<evidence type="ECO:0000313" key="2">
    <source>
        <dbReference type="EMBL" id="KAA8472995.1"/>
    </source>
</evidence>
<feature type="transmembrane region" description="Helical" evidence="1">
    <location>
        <begin position="36"/>
        <end position="54"/>
    </location>
</feature>
<keyword evidence="1" id="KW-1133">Transmembrane helix</keyword>